<evidence type="ECO:0000256" key="1">
    <source>
        <dbReference type="SAM" id="SignalP"/>
    </source>
</evidence>
<feature type="chain" id="PRO_5042207622" description="Marginal zone B-and B1-cell-specific protein" evidence="1">
    <location>
        <begin position="24"/>
        <end position="127"/>
    </location>
</feature>
<dbReference type="PANTHER" id="PTHR15881">
    <property type="entry name" value="MARGINAL ZONE B- AND B1-CELL-SPECIFIC PROTEIN"/>
    <property type="match status" value="1"/>
</dbReference>
<dbReference type="InterPro" id="IPR052682">
    <property type="entry name" value="MZB1"/>
</dbReference>
<dbReference type="EMBL" id="LGRX02007458">
    <property type="protein sequence ID" value="KAK3274980.1"/>
    <property type="molecule type" value="Genomic_DNA"/>
</dbReference>
<accession>A0AAE0GBM7</accession>
<keyword evidence="1" id="KW-0732">Signal</keyword>
<evidence type="ECO:0000313" key="2">
    <source>
        <dbReference type="EMBL" id="KAK3274980.1"/>
    </source>
</evidence>
<name>A0AAE0GBM7_9CHLO</name>
<dbReference type="PANTHER" id="PTHR15881:SF2">
    <property type="entry name" value="MARGINAL ZONE B- AND B1-CELL-SPECIFIC PROTEIN"/>
    <property type="match status" value="1"/>
</dbReference>
<sequence>MFSSTYLSLLLCVTNAVVGEGSAKEGQPVSVGIPKLSDEEHISLGVPLEQRCRACQAVTFQLRQSLGRQRQRKGDKPLSETIYLETMEQVCKGTEKWDQYGYQEFAGGNILQGPGILKQQCYGGGVR</sequence>
<comment type="caution">
    <text evidence="2">The sequence shown here is derived from an EMBL/GenBank/DDBJ whole genome shotgun (WGS) entry which is preliminary data.</text>
</comment>
<feature type="signal peptide" evidence="1">
    <location>
        <begin position="1"/>
        <end position="23"/>
    </location>
</feature>
<evidence type="ECO:0008006" key="4">
    <source>
        <dbReference type="Google" id="ProtNLM"/>
    </source>
</evidence>
<organism evidence="2 3">
    <name type="scientific">Cymbomonas tetramitiformis</name>
    <dbReference type="NCBI Taxonomy" id="36881"/>
    <lineage>
        <taxon>Eukaryota</taxon>
        <taxon>Viridiplantae</taxon>
        <taxon>Chlorophyta</taxon>
        <taxon>Pyramimonadophyceae</taxon>
        <taxon>Pyramimonadales</taxon>
        <taxon>Pyramimonadaceae</taxon>
        <taxon>Cymbomonas</taxon>
    </lineage>
</organism>
<dbReference type="AlphaFoldDB" id="A0AAE0GBM7"/>
<dbReference type="GO" id="GO:0034663">
    <property type="term" value="C:endoplasmic reticulum chaperone complex"/>
    <property type="evidence" value="ECO:0007669"/>
    <property type="project" value="TreeGrafter"/>
</dbReference>
<proteinExistence type="predicted"/>
<reference evidence="2 3" key="1">
    <citation type="journal article" date="2015" name="Genome Biol. Evol.">
        <title>Comparative Genomics of a Bacterivorous Green Alga Reveals Evolutionary Causalities and Consequences of Phago-Mixotrophic Mode of Nutrition.</title>
        <authorList>
            <person name="Burns J.A."/>
            <person name="Paasch A."/>
            <person name="Narechania A."/>
            <person name="Kim E."/>
        </authorList>
    </citation>
    <scope>NUCLEOTIDE SEQUENCE [LARGE SCALE GENOMIC DNA]</scope>
    <source>
        <strain evidence="2 3">PLY_AMNH</strain>
    </source>
</reference>
<protein>
    <recommendedName>
        <fullName evidence="4">Marginal zone B-and B1-cell-specific protein</fullName>
    </recommendedName>
</protein>
<gene>
    <name evidence="2" type="ORF">CYMTET_16873</name>
</gene>
<keyword evidence="3" id="KW-1185">Reference proteome</keyword>
<dbReference type="Proteomes" id="UP001190700">
    <property type="component" value="Unassembled WGS sequence"/>
</dbReference>
<dbReference type="GO" id="GO:0005576">
    <property type="term" value="C:extracellular region"/>
    <property type="evidence" value="ECO:0007669"/>
    <property type="project" value="TreeGrafter"/>
</dbReference>
<evidence type="ECO:0000313" key="3">
    <source>
        <dbReference type="Proteomes" id="UP001190700"/>
    </source>
</evidence>